<dbReference type="CDD" id="cd06583">
    <property type="entry name" value="PGRP"/>
    <property type="match status" value="1"/>
</dbReference>
<proteinExistence type="predicted"/>
<dbReference type="PANTHER" id="PTHR30417">
    <property type="entry name" value="N-ACETYLMURAMOYL-L-ALANINE AMIDASE AMID"/>
    <property type="match status" value="1"/>
</dbReference>
<evidence type="ECO:0000313" key="7">
    <source>
        <dbReference type="Proteomes" id="UP000215043"/>
    </source>
</evidence>
<dbReference type="PANTHER" id="PTHR30417:SF1">
    <property type="entry name" value="N-ACETYLMURAMOYL-L-ALANINE AMIDASE AMID"/>
    <property type="match status" value="1"/>
</dbReference>
<dbReference type="OrthoDB" id="514320at2"/>
<evidence type="ECO:0000313" key="6">
    <source>
        <dbReference type="EMBL" id="ASU78490.1"/>
    </source>
</evidence>
<dbReference type="GO" id="GO:0008745">
    <property type="term" value="F:N-acetylmuramoyl-L-alanine amidase activity"/>
    <property type="evidence" value="ECO:0007669"/>
    <property type="project" value="UniProtKB-EC"/>
</dbReference>
<dbReference type="InterPro" id="IPR036505">
    <property type="entry name" value="Amidase/PGRP_sf"/>
</dbReference>
<evidence type="ECO:0000256" key="4">
    <source>
        <dbReference type="ARBA" id="ARBA00023316"/>
    </source>
</evidence>
<dbReference type="SUPFAM" id="SSF55846">
    <property type="entry name" value="N-acetylmuramoyl-L-alanine amidase-like"/>
    <property type="match status" value="1"/>
</dbReference>
<dbReference type="InterPro" id="IPR051206">
    <property type="entry name" value="NAMLAA_amidase_2"/>
</dbReference>
<comment type="catalytic activity">
    <reaction evidence="1">
        <text>Hydrolyzes the link between N-acetylmuramoyl residues and L-amino acid residues in certain cell-wall glycopeptides.</text>
        <dbReference type="EC" id="3.5.1.28"/>
    </reaction>
</comment>
<dbReference type="Gene3D" id="3.40.80.10">
    <property type="entry name" value="Peptidoglycan recognition protein-like"/>
    <property type="match status" value="1"/>
</dbReference>
<dbReference type="InterPro" id="IPR002502">
    <property type="entry name" value="Amidase_domain"/>
</dbReference>
<gene>
    <name evidence="6" type="ORF">CDG81_09595</name>
</gene>
<sequence length="269" mass="30268">MTKPPSPPYIPAKYQGGSQNELKRIVLHSTVSDTYEGAAEDIARYFQDPTYESSAHYAVDPGGAVQMVYDHTIAWHDGVNRSSIGVEMCEKPSQDVSRWESGNHPDLLSETASIVRQLCLAYGIPIRRLTADQIRRGEKGICGHDDMAEAFPEKTNHWDPGAFPWDRFLAMTRNEIEGEGMATPEEIARAVWDYQFGVWPQMEGMEEKMPAWRQLHQARGFSHMGHEKVANLQKDVSQLLKDSGVSNGNIDLDELANRIVDVLAERINQ</sequence>
<evidence type="ECO:0000256" key="2">
    <source>
        <dbReference type="ARBA" id="ARBA00011901"/>
    </source>
</evidence>
<dbReference type="Proteomes" id="UP000215043">
    <property type="component" value="Chromosome"/>
</dbReference>
<organism evidence="6 7">
    <name type="scientific">Actinopolyspora erythraea</name>
    <dbReference type="NCBI Taxonomy" id="414996"/>
    <lineage>
        <taxon>Bacteria</taxon>
        <taxon>Bacillati</taxon>
        <taxon>Actinomycetota</taxon>
        <taxon>Actinomycetes</taxon>
        <taxon>Actinopolysporales</taxon>
        <taxon>Actinopolysporaceae</taxon>
        <taxon>Actinopolyspora</taxon>
    </lineage>
</organism>
<evidence type="ECO:0000256" key="3">
    <source>
        <dbReference type="ARBA" id="ARBA00022801"/>
    </source>
</evidence>
<evidence type="ECO:0000259" key="5">
    <source>
        <dbReference type="SMART" id="SM00644"/>
    </source>
</evidence>
<accession>A0A223RRL8</accession>
<feature type="domain" description="N-acetylmuramoyl-L-alanine amidase" evidence="5">
    <location>
        <begin position="11"/>
        <end position="161"/>
    </location>
</feature>
<name>A0A223RRL8_9ACTN</name>
<keyword evidence="4" id="KW-0961">Cell wall biogenesis/degradation</keyword>
<protein>
    <recommendedName>
        <fullName evidence="2">N-acetylmuramoyl-L-alanine amidase</fullName>
        <ecNumber evidence="2">3.5.1.28</ecNumber>
    </recommendedName>
</protein>
<reference evidence="6 7" key="1">
    <citation type="submission" date="2017-08" db="EMBL/GenBank/DDBJ databases">
        <title>The complete genome sequence of moderately halophilic actinomycete Actinopolyspora erythraea YIM 90600, the producer of novel erythromycin, novel actinopolysporins A-C and tubercidin.</title>
        <authorList>
            <person name="Yin M."/>
            <person name="Tang S."/>
        </authorList>
    </citation>
    <scope>NUCLEOTIDE SEQUENCE [LARGE SCALE GENOMIC DNA]</scope>
    <source>
        <strain evidence="6 7">YIM 90600</strain>
    </source>
</reference>
<dbReference type="GO" id="GO:0009254">
    <property type="term" value="P:peptidoglycan turnover"/>
    <property type="evidence" value="ECO:0007669"/>
    <property type="project" value="TreeGrafter"/>
</dbReference>
<dbReference type="GO" id="GO:0009253">
    <property type="term" value="P:peptidoglycan catabolic process"/>
    <property type="evidence" value="ECO:0007669"/>
    <property type="project" value="InterPro"/>
</dbReference>
<dbReference type="KEGG" id="aey:CDG81_09595"/>
<dbReference type="SMART" id="SM00644">
    <property type="entry name" value="Ami_2"/>
    <property type="match status" value="1"/>
</dbReference>
<evidence type="ECO:0000256" key="1">
    <source>
        <dbReference type="ARBA" id="ARBA00001561"/>
    </source>
</evidence>
<dbReference type="AlphaFoldDB" id="A0A223RRL8"/>
<dbReference type="EC" id="3.5.1.28" evidence="2"/>
<dbReference type="RefSeq" id="WP_084133931.1">
    <property type="nucleotide sequence ID" value="NZ_CP022752.1"/>
</dbReference>
<dbReference type="GO" id="GO:0071555">
    <property type="term" value="P:cell wall organization"/>
    <property type="evidence" value="ECO:0007669"/>
    <property type="project" value="UniProtKB-KW"/>
</dbReference>
<keyword evidence="3" id="KW-0378">Hydrolase</keyword>
<dbReference type="Pfam" id="PF01510">
    <property type="entry name" value="Amidase_2"/>
    <property type="match status" value="1"/>
</dbReference>
<dbReference type="EMBL" id="CP022752">
    <property type="protein sequence ID" value="ASU78490.1"/>
    <property type="molecule type" value="Genomic_DNA"/>
</dbReference>